<protein>
    <recommendedName>
        <fullName evidence="1">Amine oxidase domain-containing protein</fullName>
    </recommendedName>
</protein>
<dbReference type="SUPFAM" id="SSF51905">
    <property type="entry name" value="FAD/NAD(P)-binding domain"/>
    <property type="match status" value="1"/>
</dbReference>
<gene>
    <name evidence="2" type="ORF">JL09_g4235</name>
</gene>
<dbReference type="InterPro" id="IPR002937">
    <property type="entry name" value="Amino_oxidase"/>
</dbReference>
<dbReference type="Gene3D" id="3.90.660.10">
    <property type="match status" value="1"/>
</dbReference>
<feature type="domain" description="Amine oxidase" evidence="1">
    <location>
        <begin position="18"/>
        <end position="495"/>
    </location>
</feature>
<dbReference type="PANTHER" id="PTHR10742">
    <property type="entry name" value="FLAVIN MONOAMINE OXIDASE"/>
    <property type="match status" value="1"/>
</dbReference>
<comment type="caution">
    <text evidence="2">The sequence shown here is derived from an EMBL/GenBank/DDBJ whole genome shotgun (WGS) entry which is preliminary data.</text>
</comment>
<reference evidence="3" key="1">
    <citation type="journal article" date="2014" name="Microb. Cell Fact.">
        <title>Exploiting Issatchenkia orientalis SD108 for succinic acid production.</title>
        <authorList>
            <person name="Xiao H."/>
            <person name="Shao Z."/>
            <person name="Jiang Y."/>
            <person name="Dole S."/>
            <person name="Zhao H."/>
        </authorList>
    </citation>
    <scope>NUCLEOTIDE SEQUENCE [LARGE SCALE GENOMIC DNA]</scope>
    <source>
        <strain evidence="3">SD108</strain>
    </source>
</reference>
<evidence type="ECO:0000313" key="3">
    <source>
        <dbReference type="Proteomes" id="UP000029867"/>
    </source>
</evidence>
<dbReference type="HOGENOM" id="CLU_004498_10_1_1"/>
<dbReference type="VEuPathDB" id="FungiDB:C5L36_0E04060"/>
<accession>A0A099NXK1</accession>
<dbReference type="AlphaFoldDB" id="A0A099NXK1"/>
<sequence length="504" mass="57240">MTFIDRGVTDVVVIGAGIAGVKTAIELTKSGISNVILEARDRCGGRLYTEKLKSGVDADLGASWFHDCLDNPMLKKYFESGKIKFNFDDGRFSYFNENGLIDDNEKLKPIANEIKLYLASLYDKLTPNEDISVKEAVYRYIKEKRYLLTDYQVKYIPQLIRYFEMWIGSSWEILSGRSISADAHKGRDAMVLNGYQTVFNCELQELKDAKGKDNISAFIKLKRIVYKISWNEKSQLIEVYSKYANITEVYKSKYIVVTVPLSVLKLSSGEEGSIEWVPPLPASFTNSISNVSFSNLGKVFFEFPKCFWNLEDDRLLSMAKVEEEYYEACRYDKEDLCTYKFLKCRQDVPIRENEVPNGLDYTVLFMNLAKPTQKPIILALTSSPLTQYIEQASSNIIFEVFKPVFARIAGLPESSIPQPIEVKTSKWSNDPFARGSYTGVTIGDSYEPFLEEVLNPNKIFDGRGRVRFAGEGTIDDGNGCAHAAWNTGLREAEIIKRMINRAKL</sequence>
<evidence type="ECO:0000259" key="1">
    <source>
        <dbReference type="Pfam" id="PF01593"/>
    </source>
</evidence>
<dbReference type="PANTHER" id="PTHR10742:SF410">
    <property type="entry name" value="LYSINE-SPECIFIC HISTONE DEMETHYLASE 2"/>
    <property type="match status" value="1"/>
</dbReference>
<dbReference type="Gene3D" id="3.50.50.60">
    <property type="entry name" value="FAD/NAD(P)-binding domain"/>
    <property type="match status" value="1"/>
</dbReference>
<name>A0A099NXK1_PICKU</name>
<dbReference type="Pfam" id="PF01593">
    <property type="entry name" value="Amino_oxidase"/>
    <property type="match status" value="1"/>
</dbReference>
<dbReference type="eggNOG" id="KOG0029">
    <property type="taxonomic scope" value="Eukaryota"/>
</dbReference>
<dbReference type="InterPro" id="IPR036188">
    <property type="entry name" value="FAD/NAD-bd_sf"/>
</dbReference>
<organism evidence="2 3">
    <name type="scientific">Pichia kudriavzevii</name>
    <name type="common">Yeast</name>
    <name type="synonym">Issatchenkia orientalis</name>
    <dbReference type="NCBI Taxonomy" id="4909"/>
    <lineage>
        <taxon>Eukaryota</taxon>
        <taxon>Fungi</taxon>
        <taxon>Dikarya</taxon>
        <taxon>Ascomycota</taxon>
        <taxon>Saccharomycotina</taxon>
        <taxon>Pichiomycetes</taxon>
        <taxon>Pichiales</taxon>
        <taxon>Pichiaceae</taxon>
        <taxon>Pichia</taxon>
    </lineage>
</organism>
<dbReference type="Proteomes" id="UP000029867">
    <property type="component" value="Unassembled WGS sequence"/>
</dbReference>
<evidence type="ECO:0000313" key="2">
    <source>
        <dbReference type="EMBL" id="KGK36621.1"/>
    </source>
</evidence>
<dbReference type="SUPFAM" id="SSF54373">
    <property type="entry name" value="FAD-linked reductases, C-terminal domain"/>
    <property type="match status" value="1"/>
</dbReference>
<proteinExistence type="predicted"/>
<dbReference type="GO" id="GO:0016491">
    <property type="term" value="F:oxidoreductase activity"/>
    <property type="evidence" value="ECO:0007669"/>
    <property type="project" value="InterPro"/>
</dbReference>
<dbReference type="InterPro" id="IPR050281">
    <property type="entry name" value="Flavin_monoamine_oxidase"/>
</dbReference>
<dbReference type="EMBL" id="JQFK01000061">
    <property type="protein sequence ID" value="KGK36621.1"/>
    <property type="molecule type" value="Genomic_DNA"/>
</dbReference>